<evidence type="ECO:0000256" key="3">
    <source>
        <dbReference type="ARBA" id="ARBA00020978"/>
    </source>
</evidence>
<comment type="caution">
    <text evidence="9">The sequence shown here is derived from an EMBL/GenBank/DDBJ whole genome shotgun (WGS) entry which is preliminary data.</text>
</comment>
<keyword evidence="5" id="KW-0653">Protein transport</keyword>
<protein>
    <recommendedName>
        <fullName evidence="3">Conserved oligomeric Golgi complex subunit 1</fullName>
    </recommendedName>
</protein>
<dbReference type="GO" id="GO:0015031">
    <property type="term" value="P:protein transport"/>
    <property type="evidence" value="ECO:0007669"/>
    <property type="project" value="UniProtKB-KW"/>
</dbReference>
<accession>A0AAD4I3A8</accession>
<dbReference type="GO" id="GO:0017119">
    <property type="term" value="C:Golgi transport complex"/>
    <property type="evidence" value="ECO:0007669"/>
    <property type="project" value="InterPro"/>
</dbReference>
<comment type="subcellular location">
    <subcellularLocation>
        <location evidence="1">Golgi apparatus membrane</location>
        <topology evidence="1">Peripheral membrane protein</topology>
    </subcellularLocation>
</comment>
<keyword evidence="4" id="KW-0813">Transport</keyword>
<dbReference type="InterPro" id="IPR033370">
    <property type="entry name" value="COG1"/>
</dbReference>
<reference evidence="9" key="1">
    <citation type="submission" date="2023-02" db="EMBL/GenBank/DDBJ databases">
        <authorList>
            <person name="Palmer J.M."/>
        </authorList>
    </citation>
    <scope>NUCLEOTIDE SEQUENCE</scope>
    <source>
        <strain evidence="9">FW57</strain>
    </source>
</reference>
<keyword evidence="10" id="KW-1185">Reference proteome</keyword>
<dbReference type="PANTHER" id="PTHR31658:SF0">
    <property type="entry name" value="CONSERVED OLIGOMERIC GOLGI COMPLEX SUBUNIT 1"/>
    <property type="match status" value="1"/>
</dbReference>
<feature type="region of interest" description="Disordered" evidence="8">
    <location>
        <begin position="741"/>
        <end position="782"/>
    </location>
</feature>
<dbReference type="EMBL" id="JAHCVI010000001">
    <property type="protein sequence ID" value="KAG7290868.1"/>
    <property type="molecule type" value="Genomic_DNA"/>
</dbReference>
<dbReference type="Proteomes" id="UP001197093">
    <property type="component" value="Unassembled WGS sequence"/>
</dbReference>
<keyword evidence="6" id="KW-0333">Golgi apparatus</keyword>
<dbReference type="GO" id="GO:0000139">
    <property type="term" value="C:Golgi membrane"/>
    <property type="evidence" value="ECO:0007669"/>
    <property type="project" value="UniProtKB-SubCell"/>
</dbReference>
<evidence type="ECO:0000256" key="6">
    <source>
        <dbReference type="ARBA" id="ARBA00023034"/>
    </source>
</evidence>
<evidence type="ECO:0000256" key="1">
    <source>
        <dbReference type="ARBA" id="ARBA00004395"/>
    </source>
</evidence>
<comment type="similarity">
    <text evidence="2">Belongs to the COG1 family.</text>
</comment>
<evidence type="ECO:0000313" key="10">
    <source>
        <dbReference type="Proteomes" id="UP001197093"/>
    </source>
</evidence>
<sequence length="851" mass="92674">MSTLPANFDLATLTTSAPLFSPSHSPAPSLPGHNNNSHNTSHHAHPTYTLPQIRAIHAALHAQIADVSARLRTQVGASYRDLLGTADTIASMRADMDDVLATLGGMGARCGRGVVGGKVEGLRGFVEDTGGRVYIGDGESGRGGGFFKGGVEDLGAVARARLLRGVVLGLRGVLGHLGNSGAKGLQTERRGERLVLGARLYVLGRLLVKSFGEGAKRNGEVEEARRGLETGLRERLMRGVDAVLRNGGPRAMREGDVLKALGAYSLVTSSGARDVLAHFLHVRARAIAMALEVDGEERVVRSPKDVLRALGLYTKTLLDVQALVPHKLTEALVALKEERLLENAALKEMEGLRLDVYKRWCGDEIHFYTPFIRHDDLDGKQARQMLTDWAEKGSEVLLQGLKKTLEGMSEFKAIVELRTSVLKLWIAEGGKARGFDPSEMLDQLREAINKHMLRVLETKVAKLRLVGSEVSAALDAWREGITDGHPNLWDVASFDTDLSNGAAQFTQDVVARLYGRNDASSKAVTSYKSWFRVIDDVGLVVDQLKRQRWDNDVDEIEDEETIEERQKLLSKDDPSALSEHLNRLLEEAFKRLDDQLSTLWNAQREGPNNGVIAMYFLRLLRDIRSRLPDLDAVRGFGLAAVPSLHEAVAKAVVISPLDEFVTVALARKTVVGKSLWEGTPALPGSPSPGAFRFLRNLTTAMGDAGGDLWSPAAVTVLKRHLSKQVSEAWLEVLGALAVAEEDKPKDSDAAEAGDDESAEAKDAEEAAGTQEPAENKGETAAAGQEQQDLLVQWLLDLHYLQLFLGPAEHSLKELEEAVYQNSGLEAAAKERLSKASQGYFKRTALLFGLLT</sequence>
<feature type="region of interest" description="Disordered" evidence="8">
    <location>
        <begin position="19"/>
        <end position="45"/>
    </location>
</feature>
<dbReference type="GO" id="GO:0006891">
    <property type="term" value="P:intra-Golgi vesicle-mediated transport"/>
    <property type="evidence" value="ECO:0007669"/>
    <property type="project" value="InterPro"/>
</dbReference>
<keyword evidence="7" id="KW-0472">Membrane</keyword>
<evidence type="ECO:0000256" key="4">
    <source>
        <dbReference type="ARBA" id="ARBA00022448"/>
    </source>
</evidence>
<evidence type="ECO:0000256" key="8">
    <source>
        <dbReference type="SAM" id="MobiDB-lite"/>
    </source>
</evidence>
<organism evidence="9 10">
    <name type="scientific">Staphylotrichum longicolle</name>
    <dbReference type="NCBI Taxonomy" id="669026"/>
    <lineage>
        <taxon>Eukaryota</taxon>
        <taxon>Fungi</taxon>
        <taxon>Dikarya</taxon>
        <taxon>Ascomycota</taxon>
        <taxon>Pezizomycotina</taxon>
        <taxon>Sordariomycetes</taxon>
        <taxon>Sordariomycetidae</taxon>
        <taxon>Sordariales</taxon>
        <taxon>Chaetomiaceae</taxon>
        <taxon>Staphylotrichum</taxon>
    </lineage>
</organism>
<proteinExistence type="inferred from homology"/>
<dbReference type="Pfam" id="PF08700">
    <property type="entry name" value="VPS51_Exo84_N"/>
    <property type="match status" value="1"/>
</dbReference>
<gene>
    <name evidence="9" type="ORF">NEMBOFW57_000873</name>
</gene>
<evidence type="ECO:0000313" key="9">
    <source>
        <dbReference type="EMBL" id="KAG7290868.1"/>
    </source>
</evidence>
<name>A0AAD4I3A8_9PEZI</name>
<evidence type="ECO:0000256" key="7">
    <source>
        <dbReference type="ARBA" id="ARBA00023136"/>
    </source>
</evidence>
<dbReference type="AlphaFoldDB" id="A0AAD4I3A8"/>
<dbReference type="PANTHER" id="PTHR31658">
    <property type="entry name" value="CONSERVED OLIGOMERIC GOLGI COMPLEX SUBUNIT 1"/>
    <property type="match status" value="1"/>
</dbReference>
<evidence type="ECO:0000256" key="5">
    <source>
        <dbReference type="ARBA" id="ARBA00022927"/>
    </source>
</evidence>
<evidence type="ECO:0000256" key="2">
    <source>
        <dbReference type="ARBA" id="ARBA00006653"/>
    </source>
</evidence>